<dbReference type="Proteomes" id="UP000314294">
    <property type="component" value="Unassembled WGS sequence"/>
</dbReference>
<name>A0A4Z2G487_9TELE</name>
<protein>
    <submittedName>
        <fullName evidence="1">Uncharacterized protein</fullName>
    </submittedName>
</protein>
<proteinExistence type="predicted"/>
<evidence type="ECO:0000313" key="2">
    <source>
        <dbReference type="Proteomes" id="UP000314294"/>
    </source>
</evidence>
<gene>
    <name evidence="1" type="ORF">EYF80_041446</name>
</gene>
<reference evidence="1 2" key="1">
    <citation type="submission" date="2019-03" db="EMBL/GenBank/DDBJ databases">
        <title>First draft genome of Liparis tanakae, snailfish: a comprehensive survey of snailfish specific genes.</title>
        <authorList>
            <person name="Kim W."/>
            <person name="Song I."/>
            <person name="Jeong J.-H."/>
            <person name="Kim D."/>
            <person name="Kim S."/>
            <person name="Ryu S."/>
            <person name="Song J.Y."/>
            <person name="Lee S.K."/>
        </authorList>
    </citation>
    <scope>NUCLEOTIDE SEQUENCE [LARGE SCALE GENOMIC DNA]</scope>
    <source>
        <tissue evidence="1">Muscle</tissue>
    </source>
</reference>
<accession>A0A4Z2G487</accession>
<comment type="caution">
    <text evidence="1">The sequence shown here is derived from an EMBL/GenBank/DDBJ whole genome shotgun (WGS) entry which is preliminary data.</text>
</comment>
<dbReference type="EMBL" id="SRLO01000700">
    <property type="protein sequence ID" value="TNN48367.1"/>
    <property type="molecule type" value="Genomic_DNA"/>
</dbReference>
<dbReference type="AlphaFoldDB" id="A0A4Z2G487"/>
<sequence length="198" mass="21591">MGEHLNPLPFAAIIAARRELQIPNFTHTLITRVPFLHGKSPGVNGMTLSQSAGMMLMAIHNTAEYCRCDLKVASRRRSSSHASSCGQELLLAAPRGDNTVTVTTLREADAVLTGRNQQRCGFESNSLQWEGSDLNVETSGTYSSEKRRITRNRLVEDLRGQTEKKSAAGIVQGAVSGPRALVWGPLHMEIPKRVNTGP</sequence>
<organism evidence="1 2">
    <name type="scientific">Liparis tanakae</name>
    <name type="common">Tanaka's snailfish</name>
    <dbReference type="NCBI Taxonomy" id="230148"/>
    <lineage>
        <taxon>Eukaryota</taxon>
        <taxon>Metazoa</taxon>
        <taxon>Chordata</taxon>
        <taxon>Craniata</taxon>
        <taxon>Vertebrata</taxon>
        <taxon>Euteleostomi</taxon>
        <taxon>Actinopterygii</taxon>
        <taxon>Neopterygii</taxon>
        <taxon>Teleostei</taxon>
        <taxon>Neoteleostei</taxon>
        <taxon>Acanthomorphata</taxon>
        <taxon>Eupercaria</taxon>
        <taxon>Perciformes</taxon>
        <taxon>Cottioidei</taxon>
        <taxon>Cottales</taxon>
        <taxon>Liparidae</taxon>
        <taxon>Liparis</taxon>
    </lineage>
</organism>
<keyword evidence="2" id="KW-1185">Reference proteome</keyword>
<evidence type="ECO:0000313" key="1">
    <source>
        <dbReference type="EMBL" id="TNN48367.1"/>
    </source>
</evidence>